<dbReference type="AlphaFoldDB" id="A0A9P6EHG1"/>
<evidence type="ECO:0000256" key="1">
    <source>
        <dbReference type="ARBA" id="ARBA00009679"/>
    </source>
</evidence>
<accession>A0A9P6EHG1</accession>
<sequence>MNSSTSRTNEQKQTQDEIKRQIALLQAQLKPERESDLLPPKGSPKRKASVVTLAPATPSPKKKRKINDYTSTKSLAAPVFQSGSKQTTGGLLPRPKEKGKGLEEVLQKPSPSNFLNKLSNLSHQADLEERKPVKRSSGFKDMPEESLDIPKRDERLAIVEDFEPGPYEHNPPVDDPTFEKLEPHSGIRIVSRTIPHEDFSDYLRGRYYLSPSRLYSVIRLLPDKQGYEVPVPGDWVTIAVIAERGPIRYTKAPVTLDKDRDEKHRHWKNKDGGEAEKPSGGKKFVNIRLIDFGARTGSSSSANGGKSVIRGDAYLNLLLFEADAFDLVPREDGRKPEKLYRGGSGGAFEHLTNTKEGDVIALLNPKILKPYQRSNDRPHPTDNVLALTPENASSIMVLGRSKDLGMCTVRKQDGKVCGSWCDKRLSDVCEYHVMNAVASRRAARPEFTAGTSGMSTTSKHKNQHEYDPRKKWGLQPSESSGGGSSYGGSSSTYVISGHVVSGTSSDSRTIYETENIGREGQAKAKRLLDAKESDRALKALLSRDKDGMRAVMKARKVGAAMAKEEKNLKKHRGRKNEKASAQKSQQTDSEDDEDGEEDISQRKTLYSAEFVKALGFDPSLKGGPRRPTGKVQEKLDELEAVRSSRKTIKLGSRPGPKVRSGVVVPAHHDESMQDNSQEAEVNLDDSEDKKMVDLDDL</sequence>
<dbReference type="InterPro" id="IPR015408">
    <property type="entry name" value="Znf_Mcm10/DnaG"/>
</dbReference>
<feature type="domain" description="Zinc finger Mcm10/DnaG-type" evidence="3">
    <location>
        <begin position="399"/>
        <end position="444"/>
    </location>
</feature>
<evidence type="ECO:0000259" key="3">
    <source>
        <dbReference type="Pfam" id="PF09329"/>
    </source>
</evidence>
<feature type="region of interest" description="Disordered" evidence="2">
    <location>
        <begin position="443"/>
        <end position="488"/>
    </location>
</feature>
<feature type="compositionally biased region" description="Basic and acidic residues" evidence="2">
    <location>
        <begin position="94"/>
        <end position="106"/>
    </location>
</feature>
<name>A0A9P6EHG1_9AGAR</name>
<organism evidence="4 5">
    <name type="scientific">Crepidotus variabilis</name>
    <dbReference type="NCBI Taxonomy" id="179855"/>
    <lineage>
        <taxon>Eukaryota</taxon>
        <taxon>Fungi</taxon>
        <taxon>Dikarya</taxon>
        <taxon>Basidiomycota</taxon>
        <taxon>Agaricomycotina</taxon>
        <taxon>Agaricomycetes</taxon>
        <taxon>Agaricomycetidae</taxon>
        <taxon>Agaricales</taxon>
        <taxon>Agaricineae</taxon>
        <taxon>Crepidotaceae</taxon>
        <taxon>Crepidotus</taxon>
    </lineage>
</organism>
<dbReference type="OrthoDB" id="202825at2759"/>
<dbReference type="EMBL" id="MU157848">
    <property type="protein sequence ID" value="KAF9529132.1"/>
    <property type="molecule type" value="Genomic_DNA"/>
</dbReference>
<dbReference type="InterPro" id="IPR012340">
    <property type="entry name" value="NA-bd_OB-fold"/>
</dbReference>
<dbReference type="GO" id="GO:0006270">
    <property type="term" value="P:DNA replication initiation"/>
    <property type="evidence" value="ECO:0007669"/>
    <property type="project" value="InterPro"/>
</dbReference>
<feature type="region of interest" description="Disordered" evidence="2">
    <location>
        <begin position="557"/>
        <end position="604"/>
    </location>
</feature>
<feature type="region of interest" description="Disordered" evidence="2">
    <location>
        <begin position="258"/>
        <end position="279"/>
    </location>
</feature>
<dbReference type="PANTHER" id="PTHR13454">
    <property type="entry name" value="PROTEIN MCM10 HOMOLOG"/>
    <property type="match status" value="1"/>
</dbReference>
<feature type="compositionally biased region" description="Basic and acidic residues" evidence="2">
    <location>
        <begin position="687"/>
        <end position="697"/>
    </location>
</feature>
<dbReference type="GO" id="GO:0003697">
    <property type="term" value="F:single-stranded DNA binding"/>
    <property type="evidence" value="ECO:0007669"/>
    <property type="project" value="InterPro"/>
</dbReference>
<feature type="compositionally biased region" description="Polar residues" evidence="2">
    <location>
        <begin position="109"/>
        <end position="123"/>
    </location>
</feature>
<dbReference type="PANTHER" id="PTHR13454:SF11">
    <property type="entry name" value="PROTEIN MCM10 HOMOLOG"/>
    <property type="match status" value="1"/>
</dbReference>
<gene>
    <name evidence="4" type="ORF">CPB83DRAFT_812965</name>
</gene>
<evidence type="ECO:0000256" key="2">
    <source>
        <dbReference type="SAM" id="MobiDB-lite"/>
    </source>
</evidence>
<dbReference type="Gene3D" id="2.40.50.140">
    <property type="entry name" value="Nucleic acid-binding proteins"/>
    <property type="match status" value="1"/>
</dbReference>
<dbReference type="Proteomes" id="UP000807306">
    <property type="component" value="Unassembled WGS sequence"/>
</dbReference>
<evidence type="ECO:0000313" key="4">
    <source>
        <dbReference type="EMBL" id="KAF9529132.1"/>
    </source>
</evidence>
<protein>
    <recommendedName>
        <fullName evidence="3">Zinc finger Mcm10/DnaG-type domain-containing protein</fullName>
    </recommendedName>
</protein>
<dbReference type="Pfam" id="PF09329">
    <property type="entry name" value="zf-primase"/>
    <property type="match status" value="1"/>
</dbReference>
<keyword evidence="5" id="KW-1185">Reference proteome</keyword>
<evidence type="ECO:0000313" key="5">
    <source>
        <dbReference type="Proteomes" id="UP000807306"/>
    </source>
</evidence>
<reference evidence="4" key="1">
    <citation type="submission" date="2020-11" db="EMBL/GenBank/DDBJ databases">
        <authorList>
            <consortium name="DOE Joint Genome Institute"/>
            <person name="Ahrendt S."/>
            <person name="Riley R."/>
            <person name="Andreopoulos W."/>
            <person name="Labutti K."/>
            <person name="Pangilinan J."/>
            <person name="Ruiz-Duenas F.J."/>
            <person name="Barrasa J.M."/>
            <person name="Sanchez-Garcia M."/>
            <person name="Camarero S."/>
            <person name="Miyauchi S."/>
            <person name="Serrano A."/>
            <person name="Linde D."/>
            <person name="Babiker R."/>
            <person name="Drula E."/>
            <person name="Ayuso-Fernandez I."/>
            <person name="Pacheco R."/>
            <person name="Padilla G."/>
            <person name="Ferreira P."/>
            <person name="Barriuso J."/>
            <person name="Kellner H."/>
            <person name="Castanera R."/>
            <person name="Alfaro M."/>
            <person name="Ramirez L."/>
            <person name="Pisabarro A.G."/>
            <person name="Kuo A."/>
            <person name="Tritt A."/>
            <person name="Lipzen A."/>
            <person name="He G."/>
            <person name="Yan M."/>
            <person name="Ng V."/>
            <person name="Cullen D."/>
            <person name="Martin F."/>
            <person name="Rosso M.-N."/>
            <person name="Henrissat B."/>
            <person name="Hibbett D."/>
            <person name="Martinez A.T."/>
            <person name="Grigoriev I.V."/>
        </authorList>
    </citation>
    <scope>NUCLEOTIDE SEQUENCE</scope>
    <source>
        <strain evidence="4">CBS 506.95</strain>
    </source>
</reference>
<feature type="region of interest" description="Disordered" evidence="2">
    <location>
        <begin position="616"/>
        <end position="697"/>
    </location>
</feature>
<feature type="compositionally biased region" description="Basic and acidic residues" evidence="2">
    <location>
        <begin position="631"/>
        <end position="642"/>
    </location>
</feature>
<dbReference type="InterPro" id="IPR040184">
    <property type="entry name" value="Mcm10"/>
</dbReference>
<dbReference type="GO" id="GO:0003688">
    <property type="term" value="F:DNA replication origin binding"/>
    <property type="evidence" value="ECO:0007669"/>
    <property type="project" value="TreeGrafter"/>
</dbReference>
<comment type="similarity">
    <text evidence="1">Belongs to the MCM10 family.</text>
</comment>
<dbReference type="GO" id="GO:0043596">
    <property type="term" value="C:nuclear replication fork"/>
    <property type="evidence" value="ECO:0007669"/>
    <property type="project" value="TreeGrafter"/>
</dbReference>
<feature type="region of interest" description="Disordered" evidence="2">
    <location>
        <begin position="27"/>
        <end position="146"/>
    </location>
</feature>
<feature type="compositionally biased region" description="Acidic residues" evidence="2">
    <location>
        <begin position="588"/>
        <end position="598"/>
    </location>
</feature>
<comment type="caution">
    <text evidence="4">The sequence shown here is derived from an EMBL/GenBank/DDBJ whole genome shotgun (WGS) entry which is preliminary data.</text>
</comment>
<proteinExistence type="inferred from homology"/>